<dbReference type="EMBL" id="UINC01006687">
    <property type="protein sequence ID" value="SVA29046.1"/>
    <property type="molecule type" value="Genomic_DNA"/>
</dbReference>
<name>A0A381ULJ1_9ZZZZ</name>
<organism evidence="1">
    <name type="scientific">marine metagenome</name>
    <dbReference type="NCBI Taxonomy" id="408172"/>
    <lineage>
        <taxon>unclassified sequences</taxon>
        <taxon>metagenomes</taxon>
        <taxon>ecological metagenomes</taxon>
    </lineage>
</organism>
<accession>A0A381ULJ1</accession>
<reference evidence="1" key="1">
    <citation type="submission" date="2018-05" db="EMBL/GenBank/DDBJ databases">
        <authorList>
            <person name="Lanie J.A."/>
            <person name="Ng W.-L."/>
            <person name="Kazmierczak K.M."/>
            <person name="Andrzejewski T.M."/>
            <person name="Davidsen T.M."/>
            <person name="Wayne K.J."/>
            <person name="Tettelin H."/>
            <person name="Glass J.I."/>
            <person name="Rusch D."/>
            <person name="Podicherti R."/>
            <person name="Tsui H.-C.T."/>
            <person name="Winkler M.E."/>
        </authorList>
    </citation>
    <scope>NUCLEOTIDE SEQUENCE</scope>
</reference>
<gene>
    <name evidence="1" type="ORF">METZ01_LOCUS81900</name>
</gene>
<protein>
    <submittedName>
        <fullName evidence="1">Uncharacterized protein</fullName>
    </submittedName>
</protein>
<evidence type="ECO:0000313" key="1">
    <source>
        <dbReference type="EMBL" id="SVA29046.1"/>
    </source>
</evidence>
<proteinExistence type="predicted"/>
<dbReference type="AlphaFoldDB" id="A0A381ULJ1"/>
<sequence length="71" mass="8164">MNNMKKNYSDSDISVQVGDRIILDDQEWKVAEIISDTVVLYRESVSGKSQTIQEPVEVIKSHLQEQKNQDI</sequence>